<name>A0A9W8P1A9_9AGAR</name>
<sequence>MRSYARLLSIFALAVLTNAFPLGDRTLLARYNGASNAADRNFILRSQMTTPPACSTGKTLSSASTLSGSTAAAKRTTASASITASGWSDLCASSGIGDLSTQYLCLNMGQDGWGYALSTAADACVQQNVADEMISFAKLPGILNSDDMISYAISYRQLPRQAVSVSGVVPSTLYCTFPPVNPELSGIVNAQPTGVSPGLFGSPSVPVVPFGSDGTCPYGSSPDASTCLCTGPTVNGTSDVSNTVPLPANTTDGTNTTTTDACDTCFTNSNSTATPDLGASNSTLTGTTGNSTVAGSNSTLNGTDTTDSTLTGSDSTLNSTDTTNSTLTGSDSTLNSTESITSTDISGNTSTLTDSGLAATGISTTSTDIDSASASATNTGISTTSTNIDSASASATATLGASTEASTTSTASADASAGTSGQTFDGNIHDPAGR</sequence>
<evidence type="ECO:0000313" key="4">
    <source>
        <dbReference type="Proteomes" id="UP001142393"/>
    </source>
</evidence>
<protein>
    <submittedName>
        <fullName evidence="3">Uncharacterized protein</fullName>
    </submittedName>
</protein>
<accession>A0A9W8P1A9</accession>
<feature type="compositionally biased region" description="Low complexity" evidence="1">
    <location>
        <begin position="368"/>
        <end position="420"/>
    </location>
</feature>
<dbReference type="EMBL" id="JANVFU010000006">
    <property type="protein sequence ID" value="KAJ3744906.1"/>
    <property type="molecule type" value="Genomic_DNA"/>
</dbReference>
<feature type="compositionally biased region" description="Low complexity" evidence="1">
    <location>
        <begin position="277"/>
        <end position="337"/>
    </location>
</feature>
<gene>
    <name evidence="3" type="ORF">DFH05DRAFT_1524514</name>
</gene>
<evidence type="ECO:0000313" key="3">
    <source>
        <dbReference type="EMBL" id="KAJ3744906.1"/>
    </source>
</evidence>
<feature type="region of interest" description="Disordered" evidence="1">
    <location>
        <begin position="368"/>
        <end position="434"/>
    </location>
</feature>
<keyword evidence="2" id="KW-0732">Signal</keyword>
<reference evidence="3 4" key="1">
    <citation type="journal article" date="2023" name="Proc. Natl. Acad. Sci. U.S.A.">
        <title>A global phylogenomic analysis of the shiitake genus Lentinula.</title>
        <authorList>
            <person name="Sierra-Patev S."/>
            <person name="Min B."/>
            <person name="Naranjo-Ortiz M."/>
            <person name="Looney B."/>
            <person name="Konkel Z."/>
            <person name="Slot J.C."/>
            <person name="Sakamoto Y."/>
            <person name="Steenwyk J.L."/>
            <person name="Rokas A."/>
            <person name="Carro J."/>
            <person name="Camarero S."/>
            <person name="Ferreira P."/>
            <person name="Molpeceres G."/>
            <person name="Ruiz-Duenas F.J."/>
            <person name="Serrano A."/>
            <person name="Henrissat B."/>
            <person name="Drula E."/>
            <person name="Hughes K.W."/>
            <person name="Mata J.L."/>
            <person name="Ishikawa N.K."/>
            <person name="Vargas-Isla R."/>
            <person name="Ushijima S."/>
            <person name="Smith C.A."/>
            <person name="Donoghue J."/>
            <person name="Ahrendt S."/>
            <person name="Andreopoulos W."/>
            <person name="He G."/>
            <person name="LaButti K."/>
            <person name="Lipzen A."/>
            <person name="Ng V."/>
            <person name="Riley R."/>
            <person name="Sandor L."/>
            <person name="Barry K."/>
            <person name="Martinez A.T."/>
            <person name="Xiao Y."/>
            <person name="Gibbons J.G."/>
            <person name="Terashima K."/>
            <person name="Grigoriev I.V."/>
            <person name="Hibbett D."/>
        </authorList>
    </citation>
    <scope>NUCLEOTIDE SEQUENCE [LARGE SCALE GENOMIC DNA]</scope>
    <source>
        <strain evidence="3 4">TFB7810</strain>
    </source>
</reference>
<feature type="compositionally biased region" description="Polar residues" evidence="1">
    <location>
        <begin position="338"/>
        <end position="354"/>
    </location>
</feature>
<feature type="chain" id="PRO_5040992721" evidence="2">
    <location>
        <begin position="20"/>
        <end position="434"/>
    </location>
</feature>
<keyword evidence="4" id="KW-1185">Reference proteome</keyword>
<comment type="caution">
    <text evidence="3">The sequence shown here is derived from an EMBL/GenBank/DDBJ whole genome shotgun (WGS) entry which is preliminary data.</text>
</comment>
<evidence type="ECO:0000256" key="2">
    <source>
        <dbReference type="SAM" id="SignalP"/>
    </source>
</evidence>
<evidence type="ECO:0000256" key="1">
    <source>
        <dbReference type="SAM" id="MobiDB-lite"/>
    </source>
</evidence>
<organism evidence="3 4">
    <name type="scientific">Lentinula detonsa</name>
    <dbReference type="NCBI Taxonomy" id="2804962"/>
    <lineage>
        <taxon>Eukaryota</taxon>
        <taxon>Fungi</taxon>
        <taxon>Dikarya</taxon>
        <taxon>Basidiomycota</taxon>
        <taxon>Agaricomycotina</taxon>
        <taxon>Agaricomycetes</taxon>
        <taxon>Agaricomycetidae</taxon>
        <taxon>Agaricales</taxon>
        <taxon>Marasmiineae</taxon>
        <taxon>Omphalotaceae</taxon>
        <taxon>Lentinula</taxon>
    </lineage>
</organism>
<proteinExistence type="predicted"/>
<feature type="region of interest" description="Disordered" evidence="1">
    <location>
        <begin position="273"/>
        <end position="355"/>
    </location>
</feature>
<dbReference type="AlphaFoldDB" id="A0A9W8P1A9"/>
<feature type="signal peptide" evidence="2">
    <location>
        <begin position="1"/>
        <end position="19"/>
    </location>
</feature>
<dbReference type="Proteomes" id="UP001142393">
    <property type="component" value="Unassembled WGS sequence"/>
</dbReference>